<feature type="compositionally biased region" description="Basic and acidic residues" evidence="1">
    <location>
        <begin position="108"/>
        <end position="118"/>
    </location>
</feature>
<comment type="caution">
    <text evidence="2">The sequence shown here is derived from an EMBL/GenBank/DDBJ whole genome shotgun (WGS) entry which is preliminary data.</text>
</comment>
<evidence type="ECO:0000313" key="2">
    <source>
        <dbReference type="EMBL" id="CAE7226589.1"/>
    </source>
</evidence>
<gene>
    <name evidence="2" type="ORF">SNAT2548_LOCUS8833</name>
</gene>
<keyword evidence="3" id="KW-1185">Reference proteome</keyword>
<feature type="compositionally biased region" description="Acidic residues" evidence="1">
    <location>
        <begin position="84"/>
        <end position="107"/>
    </location>
</feature>
<dbReference type="AlphaFoldDB" id="A0A812KC61"/>
<evidence type="ECO:0000256" key="1">
    <source>
        <dbReference type="SAM" id="MobiDB-lite"/>
    </source>
</evidence>
<feature type="compositionally biased region" description="Acidic residues" evidence="1">
    <location>
        <begin position="21"/>
        <end position="65"/>
    </location>
</feature>
<proteinExistence type="predicted"/>
<feature type="region of interest" description="Disordered" evidence="1">
    <location>
        <begin position="15"/>
        <end position="129"/>
    </location>
</feature>
<reference evidence="2" key="1">
    <citation type="submission" date="2021-02" db="EMBL/GenBank/DDBJ databases">
        <authorList>
            <person name="Dougan E. K."/>
            <person name="Rhodes N."/>
            <person name="Thang M."/>
            <person name="Chan C."/>
        </authorList>
    </citation>
    <scope>NUCLEOTIDE SEQUENCE</scope>
</reference>
<evidence type="ECO:0000313" key="3">
    <source>
        <dbReference type="Proteomes" id="UP000604046"/>
    </source>
</evidence>
<protein>
    <submittedName>
        <fullName evidence="2">Uncharacterized protein</fullName>
    </submittedName>
</protein>
<sequence>MRAARIDLPRTAACKSYLIEDNPEDDDEDKKEEADEDAHNEEADEDAHNEDACSQEEGDQADEGAEADRDNQELQADEGCVAGEGEEEEEEVDDEIEEAEGEQEEEDHASKSEEHAKQLLETPVPPQEASSVATLGPYIFASCHEDVLHYLQPQFVCYCAVGQKPKLLQNPNEGQPPRLEGVVEGDLMPVYHEVIGNWLPVAPADRKNPRRSLAKEAST</sequence>
<dbReference type="Proteomes" id="UP000604046">
    <property type="component" value="Unassembled WGS sequence"/>
</dbReference>
<dbReference type="EMBL" id="CAJNDS010000668">
    <property type="protein sequence ID" value="CAE7226589.1"/>
    <property type="molecule type" value="Genomic_DNA"/>
</dbReference>
<name>A0A812KC61_9DINO</name>
<accession>A0A812KC61</accession>
<organism evidence="2 3">
    <name type="scientific">Symbiodinium natans</name>
    <dbReference type="NCBI Taxonomy" id="878477"/>
    <lineage>
        <taxon>Eukaryota</taxon>
        <taxon>Sar</taxon>
        <taxon>Alveolata</taxon>
        <taxon>Dinophyceae</taxon>
        <taxon>Suessiales</taxon>
        <taxon>Symbiodiniaceae</taxon>
        <taxon>Symbiodinium</taxon>
    </lineage>
</organism>